<feature type="non-terminal residue" evidence="2">
    <location>
        <position position="1"/>
    </location>
</feature>
<organism evidence="2 3">
    <name type="scientific">Cryptolaemus montrouzieri</name>
    <dbReference type="NCBI Taxonomy" id="559131"/>
    <lineage>
        <taxon>Eukaryota</taxon>
        <taxon>Metazoa</taxon>
        <taxon>Ecdysozoa</taxon>
        <taxon>Arthropoda</taxon>
        <taxon>Hexapoda</taxon>
        <taxon>Insecta</taxon>
        <taxon>Pterygota</taxon>
        <taxon>Neoptera</taxon>
        <taxon>Endopterygota</taxon>
        <taxon>Coleoptera</taxon>
        <taxon>Polyphaga</taxon>
        <taxon>Cucujiformia</taxon>
        <taxon>Coccinelloidea</taxon>
        <taxon>Coccinellidae</taxon>
        <taxon>Scymninae</taxon>
        <taxon>Scymnini</taxon>
        <taxon>Cryptolaemus</taxon>
    </lineage>
</organism>
<reference evidence="2 3" key="1">
    <citation type="journal article" date="2021" name="BMC Biol.">
        <title>Horizontally acquired antibacterial genes associated with adaptive radiation of ladybird beetles.</title>
        <authorList>
            <person name="Li H.S."/>
            <person name="Tang X.F."/>
            <person name="Huang Y.H."/>
            <person name="Xu Z.Y."/>
            <person name="Chen M.L."/>
            <person name="Du X.Y."/>
            <person name="Qiu B.Y."/>
            <person name="Chen P.T."/>
            <person name="Zhang W."/>
            <person name="Slipinski A."/>
            <person name="Escalona H.E."/>
            <person name="Waterhouse R.M."/>
            <person name="Zwick A."/>
            <person name="Pang H."/>
        </authorList>
    </citation>
    <scope>NUCLEOTIDE SEQUENCE [LARGE SCALE GENOMIC DNA]</scope>
    <source>
        <strain evidence="2">SYSU2018</strain>
    </source>
</reference>
<feature type="region of interest" description="Disordered" evidence="1">
    <location>
        <begin position="1"/>
        <end position="23"/>
    </location>
</feature>
<gene>
    <name evidence="2" type="ORF">HHI36_008290</name>
</gene>
<protein>
    <submittedName>
        <fullName evidence="2">Uncharacterized protein</fullName>
    </submittedName>
</protein>
<evidence type="ECO:0000256" key="1">
    <source>
        <dbReference type="SAM" id="MobiDB-lite"/>
    </source>
</evidence>
<dbReference type="EMBL" id="JABFTP020000021">
    <property type="protein sequence ID" value="KAL3269208.1"/>
    <property type="molecule type" value="Genomic_DNA"/>
</dbReference>
<keyword evidence="3" id="KW-1185">Reference proteome</keyword>
<feature type="compositionally biased region" description="Basic and acidic residues" evidence="1">
    <location>
        <begin position="7"/>
        <end position="22"/>
    </location>
</feature>
<name>A0ABD2MS12_9CUCU</name>
<accession>A0ABD2MS12</accession>
<comment type="caution">
    <text evidence="2">The sequence shown here is derived from an EMBL/GenBank/DDBJ whole genome shotgun (WGS) entry which is preliminary data.</text>
</comment>
<proteinExistence type="predicted"/>
<evidence type="ECO:0000313" key="2">
    <source>
        <dbReference type="EMBL" id="KAL3269208.1"/>
    </source>
</evidence>
<evidence type="ECO:0000313" key="3">
    <source>
        <dbReference type="Proteomes" id="UP001516400"/>
    </source>
</evidence>
<dbReference type="AlphaFoldDB" id="A0ABD2MS12"/>
<dbReference type="Proteomes" id="UP001516400">
    <property type="component" value="Unassembled WGS sequence"/>
</dbReference>
<sequence length="51" mass="5701">STNEEICLSRDPESSSKNDGNRMGHLCNKVKNALRIPDLLTDIRSLLSKMV</sequence>